<organism evidence="1 2">
    <name type="scientific">Racocetra persica</name>
    <dbReference type="NCBI Taxonomy" id="160502"/>
    <lineage>
        <taxon>Eukaryota</taxon>
        <taxon>Fungi</taxon>
        <taxon>Fungi incertae sedis</taxon>
        <taxon>Mucoromycota</taxon>
        <taxon>Glomeromycotina</taxon>
        <taxon>Glomeromycetes</taxon>
        <taxon>Diversisporales</taxon>
        <taxon>Gigasporaceae</taxon>
        <taxon>Racocetra</taxon>
    </lineage>
</organism>
<dbReference type="Proteomes" id="UP000789920">
    <property type="component" value="Unassembled WGS sequence"/>
</dbReference>
<evidence type="ECO:0000313" key="1">
    <source>
        <dbReference type="EMBL" id="CAG8617271.1"/>
    </source>
</evidence>
<evidence type="ECO:0000313" key="2">
    <source>
        <dbReference type="Proteomes" id="UP000789920"/>
    </source>
</evidence>
<accession>A0ACA9MVS8</accession>
<sequence>MPGETGAESSKLINLKSEIWFSLSATYMAKCDLWVTFFARVDKTKLCLQTSLVSLYENDSSTCSEIRDKALGSHANCYVESGVCVLPPSDWVSIFKTIDFRDLFGTLPPVKFFDVSIIIFPERHGIPQNVPERPETHWNATK</sequence>
<dbReference type="EMBL" id="CAJVQC010010494">
    <property type="protein sequence ID" value="CAG8617271.1"/>
    <property type="molecule type" value="Genomic_DNA"/>
</dbReference>
<gene>
    <name evidence="1" type="ORF">RPERSI_LOCUS6561</name>
</gene>
<comment type="caution">
    <text evidence="1">The sequence shown here is derived from an EMBL/GenBank/DDBJ whole genome shotgun (WGS) entry which is preliminary data.</text>
</comment>
<protein>
    <submittedName>
        <fullName evidence="1">20530_t:CDS:1</fullName>
    </submittedName>
</protein>
<keyword evidence="2" id="KW-1185">Reference proteome</keyword>
<reference evidence="1" key="1">
    <citation type="submission" date="2021-06" db="EMBL/GenBank/DDBJ databases">
        <authorList>
            <person name="Kallberg Y."/>
            <person name="Tangrot J."/>
            <person name="Rosling A."/>
        </authorList>
    </citation>
    <scope>NUCLEOTIDE SEQUENCE</scope>
    <source>
        <strain evidence="1">MA461A</strain>
    </source>
</reference>
<name>A0ACA9MVS8_9GLOM</name>
<proteinExistence type="predicted"/>